<organism evidence="1 2">
    <name type="scientific">Phialemonium thermophilum</name>
    <dbReference type="NCBI Taxonomy" id="223376"/>
    <lineage>
        <taxon>Eukaryota</taxon>
        <taxon>Fungi</taxon>
        <taxon>Dikarya</taxon>
        <taxon>Ascomycota</taxon>
        <taxon>Pezizomycotina</taxon>
        <taxon>Sordariomycetes</taxon>
        <taxon>Sordariomycetidae</taxon>
        <taxon>Cephalothecales</taxon>
        <taxon>Cephalothecaceae</taxon>
        <taxon>Phialemonium</taxon>
    </lineage>
</organism>
<keyword evidence="2" id="KW-1185">Reference proteome</keyword>
<comment type="caution">
    <text evidence="1">The sequence shown here is derived from an EMBL/GenBank/DDBJ whole genome shotgun (WGS) entry which is preliminary data.</text>
</comment>
<gene>
    <name evidence="1" type="ORF">VTK73DRAFT_7717</name>
</gene>
<protein>
    <submittedName>
        <fullName evidence="1">Uncharacterized protein</fullName>
    </submittedName>
</protein>
<evidence type="ECO:0000313" key="2">
    <source>
        <dbReference type="Proteomes" id="UP001586593"/>
    </source>
</evidence>
<reference evidence="1 2" key="1">
    <citation type="journal article" date="2024" name="Commun. Biol.">
        <title>Comparative genomic analysis of thermophilic fungi reveals convergent evolutionary adaptations and gene losses.</title>
        <authorList>
            <person name="Steindorff A.S."/>
            <person name="Aguilar-Pontes M.V."/>
            <person name="Robinson A.J."/>
            <person name="Andreopoulos B."/>
            <person name="LaButti K."/>
            <person name="Kuo A."/>
            <person name="Mondo S."/>
            <person name="Riley R."/>
            <person name="Otillar R."/>
            <person name="Haridas S."/>
            <person name="Lipzen A."/>
            <person name="Grimwood J."/>
            <person name="Schmutz J."/>
            <person name="Clum A."/>
            <person name="Reid I.D."/>
            <person name="Moisan M.C."/>
            <person name="Butler G."/>
            <person name="Nguyen T.T.M."/>
            <person name="Dewar K."/>
            <person name="Conant G."/>
            <person name="Drula E."/>
            <person name="Henrissat B."/>
            <person name="Hansel C."/>
            <person name="Singer S."/>
            <person name="Hutchinson M.I."/>
            <person name="de Vries R.P."/>
            <person name="Natvig D.O."/>
            <person name="Powell A.J."/>
            <person name="Tsang A."/>
            <person name="Grigoriev I.V."/>
        </authorList>
    </citation>
    <scope>NUCLEOTIDE SEQUENCE [LARGE SCALE GENOMIC DNA]</scope>
    <source>
        <strain evidence="1 2">ATCC 24622</strain>
    </source>
</reference>
<dbReference type="EMBL" id="JAZHXJ010000502">
    <property type="protein sequence ID" value="KAL1858999.1"/>
    <property type="molecule type" value="Genomic_DNA"/>
</dbReference>
<dbReference type="Proteomes" id="UP001586593">
    <property type="component" value="Unassembled WGS sequence"/>
</dbReference>
<proteinExistence type="predicted"/>
<name>A0ABR3WD99_9PEZI</name>
<evidence type="ECO:0000313" key="1">
    <source>
        <dbReference type="EMBL" id="KAL1858999.1"/>
    </source>
</evidence>
<dbReference type="PANTHER" id="PTHR37540:SF5">
    <property type="entry name" value="TRANSCRIPTION FACTOR DOMAIN-CONTAINING PROTEIN"/>
    <property type="match status" value="1"/>
</dbReference>
<accession>A0ABR3WD99</accession>
<sequence length="300" mass="33722">MSATTKTRHALHFINLSHPTDAKSTDRRQQARSFAARSAHARRRALRMLEHQAQMERDPCPVLYEEDEAQRDGRFLEAQSSNIDSGIFPPIAIRSAVKVPQEDALYVPSPLGPLSADRRDPFASLACPLRPLEQFLLDHYVTSVIPYLNAHCKTSAVFIHDGRRVLLSWTRIAIENPDLIRGLLLQACRHMCAVEHQQEKYSQLAIRYKLACIRALSAAIASEPVRPDGSALSLALALAFDEGWVGNNTTFRYHVNGAMKIAELHRSRQIMNLVLEELLERFIEDITPGSPFLESHASRG</sequence>
<dbReference type="PANTHER" id="PTHR37540">
    <property type="entry name" value="TRANSCRIPTION FACTOR (ACR-2), PUTATIVE-RELATED-RELATED"/>
    <property type="match status" value="1"/>
</dbReference>